<reference evidence="1 2" key="1">
    <citation type="journal article" date="2019" name="Emerg. Microbes Infect.">
        <title>Comprehensive subspecies identification of 175 nontuberculous mycobacteria species based on 7547 genomic profiles.</title>
        <authorList>
            <person name="Matsumoto Y."/>
            <person name="Kinjo T."/>
            <person name="Motooka D."/>
            <person name="Nabeya D."/>
            <person name="Jung N."/>
            <person name="Uechi K."/>
            <person name="Horii T."/>
            <person name="Iida T."/>
            <person name="Fujita J."/>
            <person name="Nakamura S."/>
        </authorList>
    </citation>
    <scope>NUCLEOTIDE SEQUENCE [LARGE SCALE GENOMIC DNA]</scope>
    <source>
        <strain evidence="1 2">JCM 12603</strain>
    </source>
</reference>
<dbReference type="RefSeq" id="WP_152517113.1">
    <property type="nucleotide sequence ID" value="NZ_AP022570.1"/>
</dbReference>
<dbReference type="Proteomes" id="UP000466785">
    <property type="component" value="Chromosome"/>
</dbReference>
<protein>
    <recommendedName>
        <fullName evidence="3">Alanine and proline rich membrane protein</fullName>
    </recommendedName>
</protein>
<dbReference type="EMBL" id="AP022570">
    <property type="protein sequence ID" value="BBX52085.1"/>
    <property type="molecule type" value="Genomic_DNA"/>
</dbReference>
<proteinExistence type="predicted"/>
<dbReference type="AlphaFoldDB" id="A0A6N4VB85"/>
<accession>A0A6N4VB85</accession>
<gene>
    <name evidence="1" type="ORF">MPOR_31110</name>
</gene>
<evidence type="ECO:0000313" key="2">
    <source>
        <dbReference type="Proteomes" id="UP000466785"/>
    </source>
</evidence>
<dbReference type="KEGG" id="mpof:MPOR_31110"/>
<name>A0A6N4VB85_9MYCO</name>
<evidence type="ECO:0008006" key="3">
    <source>
        <dbReference type="Google" id="ProtNLM"/>
    </source>
</evidence>
<sequence>MTSVVALALAVLSLGLAVVALVRQRDGAPEYSPAQRDEARTAICAAFATVRTGVAINTNREPPGGFGDVAGALAVSGNARAALFDGGQYLLARMDPATPPELASQIHRFADLVMDIGAAATAGVPDSDPVQADRLEQAEDASAQISGLCA</sequence>
<evidence type="ECO:0000313" key="1">
    <source>
        <dbReference type="EMBL" id="BBX52085.1"/>
    </source>
</evidence>
<keyword evidence="2" id="KW-1185">Reference proteome</keyword>
<organism evidence="1 2">
    <name type="scientific">Mycolicibacterium poriferae</name>
    <dbReference type="NCBI Taxonomy" id="39694"/>
    <lineage>
        <taxon>Bacteria</taxon>
        <taxon>Bacillati</taxon>
        <taxon>Actinomycetota</taxon>
        <taxon>Actinomycetes</taxon>
        <taxon>Mycobacteriales</taxon>
        <taxon>Mycobacteriaceae</taxon>
        <taxon>Mycolicibacterium</taxon>
    </lineage>
</organism>